<dbReference type="Proteomes" id="UP000176498">
    <property type="component" value="Unassembled WGS sequence"/>
</dbReference>
<organism evidence="2 3">
    <name type="scientific">Candidatus Buchananbacteria bacterium RBG_13_36_9</name>
    <dbReference type="NCBI Taxonomy" id="1797530"/>
    <lineage>
        <taxon>Bacteria</taxon>
        <taxon>Candidatus Buchananiibacteriota</taxon>
    </lineage>
</organism>
<feature type="domain" description="Thoeris protein ThsB TIR-like" evidence="1">
    <location>
        <begin position="6"/>
        <end position="111"/>
    </location>
</feature>
<gene>
    <name evidence="2" type="ORF">A2Y82_03325</name>
</gene>
<dbReference type="Gene3D" id="3.40.50.11200">
    <property type="match status" value="1"/>
</dbReference>
<evidence type="ECO:0000313" key="2">
    <source>
        <dbReference type="EMBL" id="OGY40879.1"/>
    </source>
</evidence>
<evidence type="ECO:0000259" key="1">
    <source>
        <dbReference type="Pfam" id="PF08937"/>
    </source>
</evidence>
<dbReference type="Pfam" id="PF08937">
    <property type="entry name" value="ThsB_TIR"/>
    <property type="match status" value="1"/>
</dbReference>
<proteinExistence type="predicted"/>
<dbReference type="InterPro" id="IPR015032">
    <property type="entry name" value="ThsB__TIR-like_domain"/>
</dbReference>
<sequence length="140" mass="15723">MTKKVFVSFDYENDKHYKFLLEAWNKNDKFDFSFADHSSEEIDSNEIARVKAALTQKINSADVTLVIIGKDANKKHPDSDEIGYKNWINFEIARSIDAGNSLVAVKIDSTNESPEELLGSGASWAMSFTEENIINALDKA</sequence>
<evidence type="ECO:0000313" key="3">
    <source>
        <dbReference type="Proteomes" id="UP000176498"/>
    </source>
</evidence>
<name>A0A1G1XLG7_9BACT</name>
<dbReference type="AlphaFoldDB" id="A0A1G1XLG7"/>
<accession>A0A1G1XLG7</accession>
<dbReference type="EMBL" id="MHHZ01000023">
    <property type="protein sequence ID" value="OGY40879.1"/>
    <property type="molecule type" value="Genomic_DNA"/>
</dbReference>
<comment type="caution">
    <text evidence="2">The sequence shown here is derived from an EMBL/GenBank/DDBJ whole genome shotgun (WGS) entry which is preliminary data.</text>
</comment>
<protein>
    <recommendedName>
        <fullName evidence="1">Thoeris protein ThsB TIR-like domain-containing protein</fullName>
    </recommendedName>
</protein>
<reference evidence="2 3" key="1">
    <citation type="journal article" date="2016" name="Nat. Commun.">
        <title>Thousands of microbial genomes shed light on interconnected biogeochemical processes in an aquifer system.</title>
        <authorList>
            <person name="Anantharaman K."/>
            <person name="Brown C.T."/>
            <person name="Hug L.A."/>
            <person name="Sharon I."/>
            <person name="Castelle C.J."/>
            <person name="Probst A.J."/>
            <person name="Thomas B.C."/>
            <person name="Singh A."/>
            <person name="Wilkins M.J."/>
            <person name="Karaoz U."/>
            <person name="Brodie E.L."/>
            <person name="Williams K.H."/>
            <person name="Hubbard S.S."/>
            <person name="Banfield J.F."/>
        </authorList>
    </citation>
    <scope>NUCLEOTIDE SEQUENCE [LARGE SCALE GENOMIC DNA]</scope>
</reference>